<organism evidence="1 2">
    <name type="scientific">Elstera cyanobacteriorum</name>
    <dbReference type="NCBI Taxonomy" id="2022747"/>
    <lineage>
        <taxon>Bacteria</taxon>
        <taxon>Pseudomonadati</taxon>
        <taxon>Pseudomonadota</taxon>
        <taxon>Alphaproteobacteria</taxon>
        <taxon>Rhodospirillales</taxon>
        <taxon>Rhodospirillaceae</taxon>
        <taxon>Elstera</taxon>
    </lineage>
</organism>
<keyword evidence="2" id="KW-1185">Reference proteome</keyword>
<dbReference type="Proteomes" id="UP000216361">
    <property type="component" value="Unassembled WGS sequence"/>
</dbReference>
<protein>
    <submittedName>
        <fullName evidence="1">Uncharacterized protein</fullName>
    </submittedName>
</protein>
<evidence type="ECO:0000313" key="1">
    <source>
        <dbReference type="EMBL" id="OYQ20415.1"/>
    </source>
</evidence>
<proteinExistence type="predicted"/>
<name>A0A255XVG7_9PROT</name>
<dbReference type="AlphaFoldDB" id="A0A255XVG7"/>
<dbReference type="OrthoDB" id="9864249at2"/>
<accession>A0A255XVG7</accession>
<reference evidence="1 2" key="1">
    <citation type="submission" date="2017-07" db="EMBL/GenBank/DDBJ databases">
        <title>Elstera cyanobacteriorum sp. nov., a novel bacterium isolated from cyanobacterial aggregates in a eutrophic lake.</title>
        <authorList>
            <person name="Cai H."/>
        </authorList>
    </citation>
    <scope>NUCLEOTIDE SEQUENCE [LARGE SCALE GENOMIC DNA]</scope>
    <source>
        <strain evidence="1 2">TH019</strain>
    </source>
</reference>
<dbReference type="EMBL" id="NOXS01000028">
    <property type="protein sequence ID" value="OYQ20415.1"/>
    <property type="molecule type" value="Genomic_DNA"/>
</dbReference>
<evidence type="ECO:0000313" key="2">
    <source>
        <dbReference type="Proteomes" id="UP000216361"/>
    </source>
</evidence>
<dbReference type="RefSeq" id="WP_094407878.1">
    <property type="nucleotide sequence ID" value="NZ_BMJZ01000008.1"/>
</dbReference>
<comment type="caution">
    <text evidence="1">The sequence shown here is derived from an EMBL/GenBank/DDBJ whole genome shotgun (WGS) entry which is preliminary data.</text>
</comment>
<sequence length="150" mass="16746">MTSIPPVTGIVPFVAPSGRGISRSTDRSPAYILDFSPLAYASPSPYDSAGGNIVHLGPRPELLAELDAARLAQKDALDAELQAKEDARTGKTIKPFTLKEFLEKMDEKFDLYAAQRREKQAPESLTNDERAILRADRLGPLWKKRFRWFS</sequence>
<gene>
    <name evidence="1" type="ORF">CHR90_04915</name>
</gene>